<dbReference type="PANTHER" id="PTHR21576:SF157">
    <property type="entry name" value="NODULIN-LIKE DOMAIN-CONTAINING PROTEIN"/>
    <property type="match status" value="1"/>
</dbReference>
<dbReference type="InterPro" id="IPR011701">
    <property type="entry name" value="MFS"/>
</dbReference>
<gene>
    <name evidence="7" type="ORF">CGC21_28340</name>
</gene>
<dbReference type="VEuPathDB" id="TriTrypDB:LDHU3_29.2360"/>
<dbReference type="VEuPathDB" id="TriTrypDB:LdBPK_291640.1"/>
<dbReference type="Gene3D" id="1.20.1250.20">
    <property type="entry name" value="MFS general substrate transporter like domains"/>
    <property type="match status" value="2"/>
</dbReference>
<dbReference type="SUPFAM" id="SSF103473">
    <property type="entry name" value="MFS general substrate transporter"/>
    <property type="match status" value="1"/>
</dbReference>
<feature type="transmembrane region" description="Helical" evidence="6">
    <location>
        <begin position="1177"/>
        <end position="1200"/>
    </location>
</feature>
<protein>
    <submittedName>
        <fullName evidence="7">Major Facilitator Superfamily protein</fullName>
    </submittedName>
</protein>
<dbReference type="VEuPathDB" id="TriTrypDB:LDHU3_29.2370"/>
<feature type="transmembrane region" description="Helical" evidence="6">
    <location>
        <begin position="846"/>
        <end position="868"/>
    </location>
</feature>
<dbReference type="VEuPathDB" id="TriTrypDB:LdCL_290021900"/>
<dbReference type="VEuPathDB" id="TriTrypDB:LdCL_290022000"/>
<evidence type="ECO:0000313" key="7">
    <source>
        <dbReference type="EMBL" id="TPP52793.1"/>
    </source>
</evidence>
<keyword evidence="4 6" id="KW-0472">Membrane</keyword>
<feature type="transmembrane region" description="Helical" evidence="6">
    <location>
        <begin position="1149"/>
        <end position="1171"/>
    </location>
</feature>
<keyword evidence="3 6" id="KW-1133">Transmembrane helix</keyword>
<dbReference type="Pfam" id="PF07690">
    <property type="entry name" value="MFS_1"/>
    <property type="match status" value="1"/>
</dbReference>
<evidence type="ECO:0000256" key="6">
    <source>
        <dbReference type="SAM" id="Phobius"/>
    </source>
</evidence>
<accession>A0A504XVX4</accession>
<evidence type="ECO:0000313" key="8">
    <source>
        <dbReference type="Proteomes" id="UP000318447"/>
    </source>
</evidence>
<comment type="caution">
    <text evidence="7">The sequence shown here is derived from an EMBL/GenBank/DDBJ whole genome shotgun (WGS) entry which is preliminary data.</text>
</comment>
<feature type="compositionally biased region" description="Low complexity" evidence="5">
    <location>
        <begin position="180"/>
        <end position="201"/>
    </location>
</feature>
<feature type="transmembrane region" description="Helical" evidence="6">
    <location>
        <begin position="690"/>
        <end position="707"/>
    </location>
</feature>
<proteinExistence type="predicted"/>
<dbReference type="GO" id="GO:0016020">
    <property type="term" value="C:membrane"/>
    <property type="evidence" value="ECO:0007669"/>
    <property type="project" value="UniProtKB-SubCell"/>
</dbReference>
<dbReference type="GO" id="GO:0022857">
    <property type="term" value="F:transmembrane transporter activity"/>
    <property type="evidence" value="ECO:0007669"/>
    <property type="project" value="InterPro"/>
</dbReference>
<keyword evidence="2 6" id="KW-0812">Transmembrane</keyword>
<feature type="transmembrane region" description="Helical" evidence="6">
    <location>
        <begin position="1269"/>
        <end position="1287"/>
    </location>
</feature>
<dbReference type="EMBL" id="RHLC01000014">
    <property type="protein sequence ID" value="TPP52793.1"/>
    <property type="molecule type" value="Genomic_DNA"/>
</dbReference>
<feature type="transmembrane region" description="Helical" evidence="6">
    <location>
        <begin position="942"/>
        <end position="961"/>
    </location>
</feature>
<dbReference type="VEuPathDB" id="TriTrypDB:LdBPK_291610.1"/>
<feature type="transmembrane region" description="Helical" evidence="6">
    <location>
        <begin position="906"/>
        <end position="930"/>
    </location>
</feature>
<feature type="transmembrane region" description="Helical" evidence="6">
    <location>
        <begin position="1115"/>
        <end position="1137"/>
    </location>
</feature>
<feature type="transmembrane region" description="Helical" evidence="6">
    <location>
        <begin position="784"/>
        <end position="807"/>
    </location>
</feature>
<evidence type="ECO:0000256" key="1">
    <source>
        <dbReference type="ARBA" id="ARBA00004141"/>
    </source>
</evidence>
<feature type="region of interest" description="Disordered" evidence="5">
    <location>
        <begin position="368"/>
        <end position="392"/>
    </location>
</feature>
<evidence type="ECO:0000256" key="5">
    <source>
        <dbReference type="SAM" id="MobiDB-lite"/>
    </source>
</evidence>
<organism evidence="7 8">
    <name type="scientific">Leishmania donovani</name>
    <dbReference type="NCBI Taxonomy" id="5661"/>
    <lineage>
        <taxon>Eukaryota</taxon>
        <taxon>Discoba</taxon>
        <taxon>Euglenozoa</taxon>
        <taxon>Kinetoplastea</taxon>
        <taxon>Metakinetoplastina</taxon>
        <taxon>Trypanosomatida</taxon>
        <taxon>Trypanosomatidae</taxon>
        <taxon>Leishmaniinae</taxon>
        <taxon>Leishmania</taxon>
    </lineage>
</organism>
<feature type="transmembrane region" description="Helical" evidence="6">
    <location>
        <begin position="753"/>
        <end position="772"/>
    </location>
</feature>
<feature type="region of interest" description="Disordered" evidence="5">
    <location>
        <begin position="180"/>
        <end position="205"/>
    </location>
</feature>
<comment type="subcellular location">
    <subcellularLocation>
        <location evidence="1">Membrane</location>
        <topology evidence="1">Multi-pass membrane protein</topology>
    </subcellularLocation>
</comment>
<feature type="compositionally biased region" description="Polar residues" evidence="5">
    <location>
        <begin position="376"/>
        <end position="387"/>
    </location>
</feature>
<evidence type="ECO:0000256" key="3">
    <source>
        <dbReference type="ARBA" id="ARBA00022989"/>
    </source>
</evidence>
<dbReference type="InterPro" id="IPR036259">
    <property type="entry name" value="MFS_trans_sf"/>
</dbReference>
<evidence type="ECO:0000256" key="4">
    <source>
        <dbReference type="ARBA" id="ARBA00023136"/>
    </source>
</evidence>
<dbReference type="PANTHER" id="PTHR21576">
    <property type="entry name" value="UNCHARACTERIZED NODULIN-LIKE PROTEIN"/>
    <property type="match status" value="1"/>
</dbReference>
<name>A0A504XVX4_LEIDO</name>
<evidence type="ECO:0000256" key="2">
    <source>
        <dbReference type="ARBA" id="ARBA00022692"/>
    </source>
</evidence>
<feature type="transmembrane region" description="Helical" evidence="6">
    <location>
        <begin position="1212"/>
        <end position="1231"/>
    </location>
</feature>
<dbReference type="Proteomes" id="UP000318447">
    <property type="component" value="Unassembled WGS sequence"/>
</dbReference>
<sequence length="1329" mass="143234">MAGRCDAASPLPLRAVLRAHEVVAAGRAENVLQVPSPIYTAIFVDAHHALIGAGGGGRRFGMPNIALLLRVQSLGSASKADPTTEAPATSSAPAADAPPVWSFAAAVDLGPDNIPWCTSSFLPFEASAQERKACSGASTEPAALDWSDAQRRVLDGLVGFVALSTVASFLLLGVFRGPEPSTSQATEPSASSAASAPASTSGDADSRRYLRQLARIEVPSDAKNPDKKPIALVQNLVLVSHDDNGVLAFALTDLVPDSCEDEDLDAYTARYADQTTNGASGAVLQRRVPRVRTEAAPVASWQLPARVNDLSVNRVCIVKADASNGASSSSPRPCKAHLQEHLVVAALLLNKTLVLSTVRLRRRYTRSRSHKASAVQEETTAENMQTEAKSDTTAAATMSTALTLTENMLPLPFKLMTSSLRLVRLFGWGDIDAAQQADMRRRLTWQSLQAGGAPTHGPLCGIMVAAYNSVTNESYVIHGAVEVMPLTSSMPSSCTWDSIGPLCLKVQWTRKDPAPVLSDAITSLAVYTDGPPGEYATRVSANPLGAAVPTRWIAGTVEGWVASLRLSHDPAQRPHWQADQIRPSPNKSVARRYPALHKEPVSCVAVSSENDVVSADIAQNVALTTLPYAVPRAPSSATASPSSKTLRCDVAVQPRSTSSSPLFPPAGAVSGGLLGSLTDNLANGLSSLRVAWFLFIPLVLLLAGMIISRRPDELIELFNFSSSDLTTITTVGVVVGCATFPGGMLLDYAGPVPLLICATLLTTLGAVLYGLVFNGNIKGNVPTLAVFCAIMNLGCSSFDTGSLMAVLGSFPLTKGPVVAIMKTFTGLGASILALINYSFFRKSDAHYMFFMAALIVCIGTVAVIFIRFPPYHILDHEKTRVPEKMQVRRRLTERAYLTQYPPMTRFYLGFGIIIALVTYLTVQSFCVAYANPSDSARMGNTVVIIVLVLCLGLMAAPLPFLGGMEKEPSKDLPDYPGDEVMSFENEDEKRVLQPTAEEMAEDENALGELYLKDAHCEVDKKGKKTSDSSDEVLAHRQVDSEDAVMLEDENKARMMISDQDPQYQTTFWQSLKRPDIWLCWWNTMATWGCGIVMAFNSAQIYQSLSNNKYEKKTNTMYSAIISVASALGRLSMGILEFMINRQPSETRPVITIVYPVASICMVVGLIFLLALPLESKAIVIGFFFDSFGNGFSWACTALTVRTLFAKDIGKHYNFMYVGAFIAVIALNRFGYGEMYDRQAKANRDADLAAGRTPIYPVCAGKKCVANGMIILLCVNATAIVGSTWLHLRYRRFVLKHRAEKAAARAEKCRRLDQQVAGAVHETNVGAAVV</sequence>
<reference evidence="8" key="1">
    <citation type="submission" date="2019-02" db="EMBL/GenBank/DDBJ databases">
        <title>FDA dAtabase for Regulatory Grade micrObial Sequences (FDA-ARGOS): Supporting development and validation of Infectious Disease Dx tests.</title>
        <authorList>
            <person name="Duncan R."/>
            <person name="Fisher C."/>
            <person name="Tallon L."/>
            <person name="Sadzewicz L."/>
            <person name="Sengamalay N."/>
            <person name="Ott S."/>
            <person name="Godinez A."/>
            <person name="Nagaraj S."/>
            <person name="Vavikolanu K."/>
            <person name="Nadendla S."/>
            <person name="Aluvathingal J."/>
            <person name="Sichtig H."/>
        </authorList>
    </citation>
    <scope>NUCLEOTIDE SEQUENCE [LARGE SCALE GENOMIC DNA]</scope>
    <source>
        <strain evidence="8">FDAARGOS_361</strain>
    </source>
</reference>
<feature type="transmembrane region" description="Helical" evidence="6">
    <location>
        <begin position="1076"/>
        <end position="1095"/>
    </location>
</feature>
<feature type="transmembrane region" description="Helical" evidence="6">
    <location>
        <begin position="819"/>
        <end position="840"/>
    </location>
</feature>